<comment type="caution">
    <text evidence="2">The sequence shown here is derived from an EMBL/GenBank/DDBJ whole genome shotgun (WGS) entry which is preliminary data.</text>
</comment>
<keyword evidence="1" id="KW-0812">Transmembrane</keyword>
<evidence type="ECO:0000313" key="3">
    <source>
        <dbReference type="Proteomes" id="UP001271007"/>
    </source>
</evidence>
<reference evidence="2" key="1">
    <citation type="submission" date="2023-04" db="EMBL/GenBank/DDBJ databases">
        <title>Black Yeasts Isolated from many extreme environments.</title>
        <authorList>
            <person name="Coleine C."/>
            <person name="Stajich J.E."/>
            <person name="Selbmann L."/>
        </authorList>
    </citation>
    <scope>NUCLEOTIDE SEQUENCE</scope>
    <source>
        <strain evidence="2">CCFEE 5312</strain>
    </source>
</reference>
<sequence length="568" mass="62133">MGWRPSLFRIAPLVGLAALLFAVLQIAASFAVLKASDGDAVVNWGYQPTVYLAILTAVSNKALSFAVIQGTVITWWLKALSGTTLQQMHDDWGNGLFLYKAVASGRRFNVLALACLCGTLVAMDGPLLQRASSVRSEIPLQPVTLEISINPEVPSYWTGWSMFQAFPNMGLDFTTDFLPVLREYNARMPISGVAGCSGTLETVSVNRSIFSIGLATLNDTISDRLSGGKTEHIVLQIKLPDNSITETCTGYINITECYLVSAIAEYPIIVTNSAISFPEPPGYPKIITMANNAAINEHTISQLGLEYATGGSWIRSTLGGIALVASWHFGTYMGLAPSPSPGDTPILATGGSQSAVALEHITNWEAWDQGDDCAPAFSDPRDQVMAALNEMMFRTGVYTAQHYNESYLKSRIDNGYAALSTVPVFETDFAYFAAAAAVEMFCIVVILYTFSGFWKLGRSASFSPLEIAKAFDAPRLRDVPCNLNGRRVARCEGDREVQYGLVDEELKAGERFGLLSVEKLTVADTERVREVTSQRRSLLEYYDLLKAAIVRRRDLMQSRRLARLAPEK</sequence>
<keyword evidence="3" id="KW-1185">Reference proteome</keyword>
<evidence type="ECO:0000256" key="1">
    <source>
        <dbReference type="SAM" id="Phobius"/>
    </source>
</evidence>
<accession>A0AAJ0DBH8</accession>
<organism evidence="2 3">
    <name type="scientific">Extremus antarcticus</name>
    <dbReference type="NCBI Taxonomy" id="702011"/>
    <lineage>
        <taxon>Eukaryota</taxon>
        <taxon>Fungi</taxon>
        <taxon>Dikarya</taxon>
        <taxon>Ascomycota</taxon>
        <taxon>Pezizomycotina</taxon>
        <taxon>Dothideomycetes</taxon>
        <taxon>Dothideomycetidae</taxon>
        <taxon>Mycosphaerellales</taxon>
        <taxon>Extremaceae</taxon>
        <taxon>Extremus</taxon>
    </lineage>
</organism>
<dbReference type="AlphaFoldDB" id="A0AAJ0DBH8"/>
<dbReference type="Proteomes" id="UP001271007">
    <property type="component" value="Unassembled WGS sequence"/>
</dbReference>
<keyword evidence="1" id="KW-0472">Membrane</keyword>
<name>A0AAJ0DBH8_9PEZI</name>
<keyword evidence="1" id="KW-1133">Transmembrane helix</keyword>
<protein>
    <submittedName>
        <fullName evidence="2">Uncharacterized protein</fullName>
    </submittedName>
</protein>
<dbReference type="PANTHER" id="PTHR37576">
    <property type="entry name" value="DEFECT AT LOW TEMPERATURE PROTEIN 1"/>
    <property type="match status" value="1"/>
</dbReference>
<dbReference type="InterPro" id="IPR021514">
    <property type="entry name" value="DUF3176"/>
</dbReference>
<gene>
    <name evidence="2" type="ORF">LTR09_011690</name>
</gene>
<feature type="transmembrane region" description="Helical" evidence="1">
    <location>
        <begin position="429"/>
        <end position="450"/>
    </location>
</feature>
<dbReference type="EMBL" id="JAWDJX010000077">
    <property type="protein sequence ID" value="KAK3046849.1"/>
    <property type="molecule type" value="Genomic_DNA"/>
</dbReference>
<proteinExistence type="predicted"/>
<evidence type="ECO:0000313" key="2">
    <source>
        <dbReference type="EMBL" id="KAK3046849.1"/>
    </source>
</evidence>
<dbReference type="PANTHER" id="PTHR37576:SF2">
    <property type="entry name" value="DEFECT AT LOW TEMPERATURE PROTEIN 1"/>
    <property type="match status" value="1"/>
</dbReference>
<dbReference type="Pfam" id="PF11374">
    <property type="entry name" value="DUF3176"/>
    <property type="match status" value="1"/>
</dbReference>